<feature type="transmembrane region" description="Helical" evidence="1">
    <location>
        <begin position="49"/>
        <end position="74"/>
    </location>
</feature>
<keyword evidence="1" id="KW-1133">Transmembrane helix</keyword>
<dbReference type="RefSeq" id="WP_112303595.1">
    <property type="nucleotide sequence ID" value="NZ_QMDV01000001.1"/>
</dbReference>
<dbReference type="AlphaFoldDB" id="A0A364RGZ5"/>
<protein>
    <submittedName>
        <fullName evidence="2">Uncharacterized protein</fullName>
    </submittedName>
</protein>
<evidence type="ECO:0000313" key="3">
    <source>
        <dbReference type="Proteomes" id="UP000251692"/>
    </source>
</evidence>
<dbReference type="Proteomes" id="UP000251692">
    <property type="component" value="Unassembled WGS sequence"/>
</dbReference>
<gene>
    <name evidence="2" type="ORF">DP923_00365</name>
</gene>
<keyword evidence="1" id="KW-0472">Membrane</keyword>
<reference evidence="2 3" key="2">
    <citation type="submission" date="2018-07" db="EMBL/GenBank/DDBJ databases">
        <title>Pontibacter sp. 2b14 genomic sequence and assembly.</title>
        <authorList>
            <person name="Du Z.-J."/>
        </authorList>
    </citation>
    <scope>NUCLEOTIDE SEQUENCE [LARGE SCALE GENOMIC DNA]</scope>
    <source>
        <strain evidence="2 3">2b14</strain>
    </source>
</reference>
<reference evidence="2 3" key="1">
    <citation type="submission" date="2018-06" db="EMBL/GenBank/DDBJ databases">
        <authorList>
            <person name="Liu Z.-W."/>
        </authorList>
    </citation>
    <scope>NUCLEOTIDE SEQUENCE [LARGE SCALE GENOMIC DNA]</scope>
    <source>
        <strain evidence="2 3">2b14</strain>
    </source>
</reference>
<comment type="caution">
    <text evidence="2">The sequence shown here is derived from an EMBL/GenBank/DDBJ whole genome shotgun (WGS) entry which is preliminary data.</text>
</comment>
<keyword evidence="1" id="KW-0812">Transmembrane</keyword>
<dbReference type="OrthoDB" id="854143at2"/>
<keyword evidence="3" id="KW-1185">Reference proteome</keyword>
<dbReference type="EMBL" id="QMDV01000001">
    <property type="protein sequence ID" value="RAU83571.1"/>
    <property type="molecule type" value="Genomic_DNA"/>
</dbReference>
<name>A0A364RGZ5_9BACT</name>
<evidence type="ECO:0000313" key="2">
    <source>
        <dbReference type="EMBL" id="RAU83571.1"/>
    </source>
</evidence>
<accession>A0A364RGZ5</accession>
<sequence length="75" mass="8358">MATSGSFTDFILSSAGKLYLQVRLRKQDKIEQELATKYEGRYRNAGLSLLFDAFMALAVVAFVGIIAAVLYFMIN</sequence>
<proteinExistence type="predicted"/>
<evidence type="ECO:0000256" key="1">
    <source>
        <dbReference type="SAM" id="Phobius"/>
    </source>
</evidence>
<organism evidence="2 3">
    <name type="scientific">Pontibacter arcticus</name>
    <dbReference type="NCBI Taxonomy" id="2080288"/>
    <lineage>
        <taxon>Bacteria</taxon>
        <taxon>Pseudomonadati</taxon>
        <taxon>Bacteroidota</taxon>
        <taxon>Cytophagia</taxon>
        <taxon>Cytophagales</taxon>
        <taxon>Hymenobacteraceae</taxon>
        <taxon>Pontibacter</taxon>
    </lineage>
</organism>